<dbReference type="GO" id="GO:0008080">
    <property type="term" value="F:N-acetyltransferase activity"/>
    <property type="evidence" value="ECO:0007669"/>
    <property type="project" value="UniProtKB-ARBA"/>
</dbReference>
<dbReference type="FunFam" id="3.40.630.30:FF:000064">
    <property type="entry name" value="GNAT family acetyltransferase"/>
    <property type="match status" value="1"/>
</dbReference>
<dbReference type="PROSITE" id="PS51186">
    <property type="entry name" value="GNAT"/>
    <property type="match status" value="1"/>
</dbReference>
<organism evidence="5 6">
    <name type="scientific">Anabaenopsis elenkinii CCIBt3563</name>
    <dbReference type="NCBI Taxonomy" id="2779889"/>
    <lineage>
        <taxon>Bacteria</taxon>
        <taxon>Bacillati</taxon>
        <taxon>Cyanobacteriota</taxon>
        <taxon>Cyanophyceae</taxon>
        <taxon>Nostocales</taxon>
        <taxon>Nodulariaceae</taxon>
        <taxon>Anabaenopsis</taxon>
    </lineage>
</organism>
<dbReference type="KEGG" id="aee:IM676_05715"/>
<gene>
    <name evidence="5" type="ORF">IM676_05715</name>
</gene>
<evidence type="ECO:0000256" key="2">
    <source>
        <dbReference type="ARBA" id="ARBA00022679"/>
    </source>
</evidence>
<evidence type="ECO:0000259" key="4">
    <source>
        <dbReference type="PROSITE" id="PS51186"/>
    </source>
</evidence>
<comment type="similarity">
    <text evidence="1">Belongs to the acetyltransferase family.</text>
</comment>
<dbReference type="Proteomes" id="UP000593846">
    <property type="component" value="Chromosome"/>
</dbReference>
<accession>A0A7S6RF51</accession>
<dbReference type="RefSeq" id="WP_200989315.1">
    <property type="nucleotide sequence ID" value="NZ_CP063311.1"/>
</dbReference>
<protein>
    <submittedName>
        <fullName evidence="5">GNAT family N-acetyltransferase</fullName>
    </submittedName>
</protein>
<dbReference type="PANTHER" id="PTHR10545">
    <property type="entry name" value="DIAMINE N-ACETYLTRANSFERASE"/>
    <property type="match status" value="1"/>
</dbReference>
<dbReference type="CDD" id="cd04301">
    <property type="entry name" value="NAT_SF"/>
    <property type="match status" value="1"/>
</dbReference>
<evidence type="ECO:0000313" key="5">
    <source>
        <dbReference type="EMBL" id="QOV23782.1"/>
    </source>
</evidence>
<feature type="domain" description="N-acetyltransferase" evidence="4">
    <location>
        <begin position="7"/>
        <end position="162"/>
    </location>
</feature>
<dbReference type="EMBL" id="CP063311">
    <property type="protein sequence ID" value="QOV23782.1"/>
    <property type="molecule type" value="Genomic_DNA"/>
</dbReference>
<dbReference type="SUPFAM" id="SSF55729">
    <property type="entry name" value="Acyl-CoA N-acyltransferases (Nat)"/>
    <property type="match status" value="1"/>
</dbReference>
<evidence type="ECO:0000256" key="3">
    <source>
        <dbReference type="ARBA" id="ARBA00023315"/>
    </source>
</evidence>
<proteinExistence type="inferred from homology"/>
<dbReference type="InterPro" id="IPR000182">
    <property type="entry name" value="GNAT_dom"/>
</dbReference>
<keyword evidence="2 5" id="KW-0808">Transferase</keyword>
<evidence type="ECO:0000313" key="6">
    <source>
        <dbReference type="Proteomes" id="UP000593846"/>
    </source>
</evidence>
<keyword evidence="6" id="KW-1185">Reference proteome</keyword>
<dbReference type="PANTHER" id="PTHR10545:SF29">
    <property type="entry name" value="GH14572P-RELATED"/>
    <property type="match status" value="1"/>
</dbReference>
<sequence length="172" mass="19413">MTGSDNLILRFAEPSDSKVLFNLIQGLAEYEKLSHAVTGNALALEEHLFGSPRYIESILAEYAGQAVGFALFFHNYSTFLTKPGIYLEDLFVLPEYRRQGVGKALLSKVAQIAVERNCGRLEWSVLDWNESAQAFYRSMGATILDDWRICRVTQEAMEQLANRGRSEKLKSL</sequence>
<dbReference type="InterPro" id="IPR051016">
    <property type="entry name" value="Diverse_Substrate_AcTransf"/>
</dbReference>
<dbReference type="InterPro" id="IPR016181">
    <property type="entry name" value="Acyl_CoA_acyltransferase"/>
</dbReference>
<name>A0A7S6RF51_9CYAN</name>
<dbReference type="AlphaFoldDB" id="A0A7S6RF51"/>
<evidence type="ECO:0000256" key="1">
    <source>
        <dbReference type="ARBA" id="ARBA00008694"/>
    </source>
</evidence>
<dbReference type="Pfam" id="PF00583">
    <property type="entry name" value="Acetyltransf_1"/>
    <property type="match status" value="1"/>
</dbReference>
<reference evidence="6" key="1">
    <citation type="submission" date="2020-10" db="EMBL/GenBank/DDBJ databases">
        <title>Genome-based taxonomic classification of the species Anabaenopsis elenkinii.</title>
        <authorList>
            <person name="Delbaje E."/>
            <person name="Andreote A.P.D."/>
            <person name="Pellegrinetti T.A."/>
            <person name="Cruz R.B."/>
            <person name="Branco L.H.Z."/>
            <person name="Fiore M.F."/>
        </authorList>
    </citation>
    <scope>NUCLEOTIDE SEQUENCE [LARGE SCALE GENOMIC DNA]</scope>
    <source>
        <strain evidence="6">CCIBt3563</strain>
    </source>
</reference>
<dbReference type="Gene3D" id="3.40.630.30">
    <property type="match status" value="1"/>
</dbReference>
<keyword evidence="3" id="KW-0012">Acyltransferase</keyword>